<dbReference type="OrthoDB" id="9792518at2"/>
<dbReference type="SFLD" id="SFLDS00003">
    <property type="entry name" value="Haloacid_Dehalogenase"/>
    <property type="match status" value="1"/>
</dbReference>
<name>A0A154BVX1_ANASB</name>
<dbReference type="Proteomes" id="UP000076268">
    <property type="component" value="Unassembled WGS sequence"/>
</dbReference>
<accession>A0A154BVX1</accession>
<dbReference type="PANTHER" id="PTHR43434">
    <property type="entry name" value="PHOSPHOGLYCOLATE PHOSPHATASE"/>
    <property type="match status" value="1"/>
</dbReference>
<dbReference type="FunFam" id="3.40.50.1000:FF:000022">
    <property type="entry name" value="Phosphoglycolate phosphatase"/>
    <property type="match status" value="1"/>
</dbReference>
<dbReference type="AlphaFoldDB" id="A0A154BVX1"/>
<evidence type="ECO:0000313" key="1">
    <source>
        <dbReference type="EMBL" id="KYZ77930.1"/>
    </source>
</evidence>
<organism evidence="1 2">
    <name type="scientific">Anaerosporomusa subterranea</name>
    <dbReference type="NCBI Taxonomy" id="1794912"/>
    <lineage>
        <taxon>Bacteria</taxon>
        <taxon>Bacillati</taxon>
        <taxon>Bacillota</taxon>
        <taxon>Negativicutes</taxon>
        <taxon>Acetonemataceae</taxon>
        <taxon>Anaerosporomusa</taxon>
    </lineage>
</organism>
<dbReference type="InterPro" id="IPR036412">
    <property type="entry name" value="HAD-like_sf"/>
</dbReference>
<protein>
    <submittedName>
        <fullName evidence="1">Phosphoglycolate phosphatase</fullName>
    </submittedName>
</protein>
<keyword evidence="2" id="KW-1185">Reference proteome</keyword>
<sequence>MYPIILFDLDGTLTDPKPGITKCVQYALAKMGIEEPDCDKLTPFIGPPLAKAFMEFYQMDEQQAIQAIEYYRERFSTVGLYENSVYPGIPELLGQLTAKGSKLVVATSKPTVFSVKILNYFCLSSYFAQVIGSNLDGTRVEKSEVIAFALSEIGNVNCESVIMVGDRKHDILGAKANGIDAIAVGYGYGSEEELRQAAPKQIVQTVEELAATLLK</sequence>
<dbReference type="Gene3D" id="3.40.50.1000">
    <property type="entry name" value="HAD superfamily/HAD-like"/>
    <property type="match status" value="1"/>
</dbReference>
<reference evidence="1 2" key="1">
    <citation type="submission" date="2016-02" db="EMBL/GenBank/DDBJ databases">
        <title>Anaerosporomusa subterraneum gen. nov., sp. nov., a spore-forming obligate anaerobe isolated from saprolite.</title>
        <authorList>
            <person name="Choi J.K."/>
            <person name="Shah M."/>
            <person name="Yee N."/>
        </authorList>
    </citation>
    <scope>NUCLEOTIDE SEQUENCE [LARGE SCALE GENOMIC DNA]</scope>
    <source>
        <strain evidence="1 2">RU4</strain>
    </source>
</reference>
<dbReference type="SUPFAM" id="SSF56784">
    <property type="entry name" value="HAD-like"/>
    <property type="match status" value="1"/>
</dbReference>
<comment type="caution">
    <text evidence="1">The sequence shown here is derived from an EMBL/GenBank/DDBJ whole genome shotgun (WGS) entry which is preliminary data.</text>
</comment>
<dbReference type="InterPro" id="IPR023198">
    <property type="entry name" value="PGP-like_dom2"/>
</dbReference>
<gene>
    <name evidence="1" type="ORF">AXX12_16840</name>
</gene>
<dbReference type="CDD" id="cd04302">
    <property type="entry name" value="HAD_5NT"/>
    <property type="match status" value="1"/>
</dbReference>
<dbReference type="InterPro" id="IPR041492">
    <property type="entry name" value="HAD_2"/>
</dbReference>
<dbReference type="STRING" id="1794912.AXX12_16840"/>
<dbReference type="EMBL" id="LSGP01000005">
    <property type="protein sequence ID" value="KYZ77930.1"/>
    <property type="molecule type" value="Genomic_DNA"/>
</dbReference>
<dbReference type="Gene3D" id="1.10.150.240">
    <property type="entry name" value="Putative phosphatase, domain 2"/>
    <property type="match status" value="1"/>
</dbReference>
<dbReference type="InterPro" id="IPR050155">
    <property type="entry name" value="HAD-like_hydrolase_sf"/>
</dbReference>
<dbReference type="RefSeq" id="WP_066237429.1">
    <property type="nucleotide sequence ID" value="NZ_LSGP01000005.1"/>
</dbReference>
<dbReference type="Pfam" id="PF13419">
    <property type="entry name" value="HAD_2"/>
    <property type="match status" value="1"/>
</dbReference>
<dbReference type="InterPro" id="IPR023214">
    <property type="entry name" value="HAD_sf"/>
</dbReference>
<dbReference type="PANTHER" id="PTHR43434:SF20">
    <property type="entry name" value="5'-NUCLEOTIDASE"/>
    <property type="match status" value="1"/>
</dbReference>
<evidence type="ECO:0000313" key="2">
    <source>
        <dbReference type="Proteomes" id="UP000076268"/>
    </source>
</evidence>
<dbReference type="SFLD" id="SFLDG01129">
    <property type="entry name" value="C1.5:_HAD__Beta-PGM__Phosphata"/>
    <property type="match status" value="1"/>
</dbReference>
<proteinExistence type="predicted"/>
<dbReference type="GO" id="GO:0004713">
    <property type="term" value="F:protein tyrosine kinase activity"/>
    <property type="evidence" value="ECO:0007669"/>
    <property type="project" value="TreeGrafter"/>
</dbReference>
<dbReference type="GO" id="GO:0005829">
    <property type="term" value="C:cytosol"/>
    <property type="evidence" value="ECO:0007669"/>
    <property type="project" value="TreeGrafter"/>
</dbReference>